<organism evidence="2 3">
    <name type="scientific">Phytophthora fragariaefolia</name>
    <dbReference type="NCBI Taxonomy" id="1490495"/>
    <lineage>
        <taxon>Eukaryota</taxon>
        <taxon>Sar</taxon>
        <taxon>Stramenopiles</taxon>
        <taxon>Oomycota</taxon>
        <taxon>Peronosporomycetes</taxon>
        <taxon>Peronosporales</taxon>
        <taxon>Peronosporaceae</taxon>
        <taxon>Phytophthora</taxon>
    </lineage>
</organism>
<name>A0A9W7D623_9STRA</name>
<dbReference type="EMBL" id="BSXT01005103">
    <property type="protein sequence ID" value="GMF59748.1"/>
    <property type="molecule type" value="Genomic_DNA"/>
</dbReference>
<sequence>MRRCARRELRGIAKVYQKRSGGACDYAGDGVEGEAHGEAKISSSVRLAEADNDDPEGGSSTEEDDDQGVNERGDGREHTSVPDARHGVNEDPHQFSVNERNQHNDEDHSSQHSALEPSTNSSNCPALKINTHFHCPNQQEEEVDDR</sequence>
<feature type="compositionally biased region" description="Basic and acidic residues" evidence="1">
    <location>
        <begin position="100"/>
        <end position="110"/>
    </location>
</feature>
<gene>
    <name evidence="2" type="ORF">Pfra01_002588300</name>
</gene>
<protein>
    <submittedName>
        <fullName evidence="2">Unnamed protein product</fullName>
    </submittedName>
</protein>
<accession>A0A9W7D623</accession>
<evidence type="ECO:0000313" key="3">
    <source>
        <dbReference type="Proteomes" id="UP001165121"/>
    </source>
</evidence>
<dbReference type="AlphaFoldDB" id="A0A9W7D623"/>
<feature type="compositionally biased region" description="Basic and acidic residues" evidence="1">
    <location>
        <begin position="69"/>
        <end position="93"/>
    </location>
</feature>
<proteinExistence type="predicted"/>
<keyword evidence="3" id="KW-1185">Reference proteome</keyword>
<evidence type="ECO:0000256" key="1">
    <source>
        <dbReference type="SAM" id="MobiDB-lite"/>
    </source>
</evidence>
<comment type="caution">
    <text evidence="2">The sequence shown here is derived from an EMBL/GenBank/DDBJ whole genome shotgun (WGS) entry which is preliminary data.</text>
</comment>
<dbReference type="Proteomes" id="UP001165121">
    <property type="component" value="Unassembled WGS sequence"/>
</dbReference>
<reference evidence="2" key="1">
    <citation type="submission" date="2023-04" db="EMBL/GenBank/DDBJ databases">
        <title>Phytophthora fragariaefolia NBRC 109709.</title>
        <authorList>
            <person name="Ichikawa N."/>
            <person name="Sato H."/>
            <person name="Tonouchi N."/>
        </authorList>
    </citation>
    <scope>NUCLEOTIDE SEQUENCE</scope>
    <source>
        <strain evidence="2">NBRC 109709</strain>
    </source>
</reference>
<feature type="region of interest" description="Disordered" evidence="1">
    <location>
        <begin position="19"/>
        <end position="146"/>
    </location>
</feature>
<feature type="compositionally biased region" description="Acidic residues" evidence="1">
    <location>
        <begin position="50"/>
        <end position="68"/>
    </location>
</feature>
<feature type="compositionally biased region" description="Polar residues" evidence="1">
    <location>
        <begin position="111"/>
        <end position="124"/>
    </location>
</feature>
<evidence type="ECO:0000313" key="2">
    <source>
        <dbReference type="EMBL" id="GMF59748.1"/>
    </source>
</evidence>